<dbReference type="STRING" id="1208365.B273_1013"/>
<protein>
    <submittedName>
        <fullName evidence="1">Uncharacterized protein</fullName>
    </submittedName>
</protein>
<reference evidence="1 2" key="1">
    <citation type="submission" date="2012-09" db="EMBL/GenBank/DDBJ databases">
        <authorList>
            <person name="Dupont C.L."/>
            <person name="Rusch D.B."/>
            <person name="Lombardo M.-J."/>
            <person name="Novotny M."/>
            <person name="Yee-Greenbaum J."/>
            <person name="Laskin R."/>
        </authorList>
    </citation>
    <scope>NUCLEOTIDE SEQUENCE [LARGE SCALE GENOMIC DNA]</scope>
    <source>
        <strain evidence="1">SAR86E</strain>
    </source>
</reference>
<dbReference type="AlphaFoldDB" id="K6GIM5"/>
<dbReference type="EMBL" id="AMWX01000002">
    <property type="protein sequence ID" value="EKO36840.1"/>
    <property type="molecule type" value="Genomic_DNA"/>
</dbReference>
<organism evidence="1 2">
    <name type="scientific">SAR86 cluster bacterium SAR86E</name>
    <dbReference type="NCBI Taxonomy" id="1208365"/>
    <lineage>
        <taxon>Bacteria</taxon>
        <taxon>Pseudomonadati</taxon>
        <taxon>Pseudomonadota</taxon>
        <taxon>Gammaproteobacteria</taxon>
        <taxon>SAR86 cluster</taxon>
    </lineage>
</organism>
<evidence type="ECO:0000313" key="1">
    <source>
        <dbReference type="EMBL" id="EKO36840.1"/>
    </source>
</evidence>
<sequence length="40" mass="4639">MVSFFDILFACNQLDDSFNHASVFLSVERGYAIHRRGVFE</sequence>
<proteinExistence type="predicted"/>
<gene>
    <name evidence="1" type="ORF">B273_1013</name>
</gene>
<comment type="caution">
    <text evidence="1">The sequence shown here is derived from an EMBL/GenBank/DDBJ whole genome shotgun (WGS) entry which is preliminary data.</text>
</comment>
<accession>K6GIM5</accession>
<evidence type="ECO:0000313" key="2">
    <source>
        <dbReference type="Proteomes" id="UP000010310"/>
    </source>
</evidence>
<name>K6GIM5_9GAMM</name>
<keyword evidence="2" id="KW-1185">Reference proteome</keyword>
<dbReference type="Proteomes" id="UP000010310">
    <property type="component" value="Unassembled WGS sequence"/>
</dbReference>